<proteinExistence type="predicted"/>
<dbReference type="AlphaFoldDB" id="A0AAN2TSQ1"/>
<dbReference type="Gene3D" id="3.40.250.10">
    <property type="entry name" value="Rhodanese-like domain"/>
    <property type="match status" value="1"/>
</dbReference>
<keyword evidence="4" id="KW-1185">Reference proteome</keyword>
<protein>
    <submittedName>
        <fullName evidence="3">Rhodanese domain-containing protein</fullName>
    </submittedName>
</protein>
<keyword evidence="1" id="KW-1133">Transmembrane helix</keyword>
<accession>A0AAN2TSQ1</accession>
<dbReference type="Proteomes" id="UP000182110">
    <property type="component" value="Unassembled WGS sequence"/>
</dbReference>
<evidence type="ECO:0000259" key="2">
    <source>
        <dbReference type="PROSITE" id="PS50206"/>
    </source>
</evidence>
<keyword evidence="1" id="KW-0812">Transmembrane</keyword>
<dbReference type="Pfam" id="PF00581">
    <property type="entry name" value="Rhodanese"/>
    <property type="match status" value="1"/>
</dbReference>
<evidence type="ECO:0000313" key="4">
    <source>
        <dbReference type="Proteomes" id="UP000182110"/>
    </source>
</evidence>
<evidence type="ECO:0000256" key="1">
    <source>
        <dbReference type="SAM" id="Phobius"/>
    </source>
</evidence>
<dbReference type="SMART" id="SM00450">
    <property type="entry name" value="RHOD"/>
    <property type="match status" value="1"/>
</dbReference>
<evidence type="ECO:0000313" key="3">
    <source>
        <dbReference type="EMBL" id="CEG32183.1"/>
    </source>
</evidence>
<dbReference type="InterPro" id="IPR050229">
    <property type="entry name" value="GlpE_sulfurtransferase"/>
</dbReference>
<keyword evidence="1" id="KW-0472">Membrane</keyword>
<dbReference type="PANTHER" id="PTHR43031:SF17">
    <property type="entry name" value="SULFURTRANSFERASE YTWF-RELATED"/>
    <property type="match status" value="1"/>
</dbReference>
<dbReference type="InterPro" id="IPR036873">
    <property type="entry name" value="Rhodanese-like_dom_sf"/>
</dbReference>
<dbReference type="SUPFAM" id="SSF52821">
    <property type="entry name" value="Rhodanese/Cell cycle control phosphatase"/>
    <property type="match status" value="1"/>
</dbReference>
<feature type="transmembrane region" description="Helical" evidence="1">
    <location>
        <begin position="6"/>
        <end position="28"/>
    </location>
</feature>
<name>A0AAN2TSQ1_9BACI</name>
<sequence>MNLGTGGMGPLGTIFNLIILGFIVWFLYQRFVPVKGIKNINAAELKAVLKNRGNKQLIDVRTPNEYRSNHIKDFKNIPLNELGKRAQELSKDKEVIVICQSGMRSSNASKALKKLGFKEVTNVKGGMSSYRE</sequence>
<comment type="caution">
    <text evidence="3">The sequence shown here is derived from an EMBL/GenBank/DDBJ whole genome shotgun (WGS) entry which is preliminary data.</text>
</comment>
<reference evidence="3 4" key="1">
    <citation type="journal article" date="2014" name="Genome Announc.">
        <title>Genome Sequence of Bacillus simplex Strain P558, Isolated from a Human Fecal Sample.</title>
        <authorList>
            <person name="Croce O."/>
            <person name="Hugon P."/>
            <person name="Lagier J.C."/>
            <person name="Bibi F."/>
            <person name="Robert C."/>
            <person name="Azhar E.I."/>
            <person name="Raoult D."/>
            <person name="Fournier P.E."/>
        </authorList>
    </citation>
    <scope>NUCLEOTIDE SEQUENCE [LARGE SCALE GENOMIC DNA]</scope>
    <source>
        <strain evidence="3 4">P558</strain>
    </source>
</reference>
<dbReference type="PROSITE" id="PS50206">
    <property type="entry name" value="RHODANESE_3"/>
    <property type="match status" value="1"/>
</dbReference>
<dbReference type="EMBL" id="CCXW01000001">
    <property type="protein sequence ID" value="CEG32183.1"/>
    <property type="molecule type" value="Genomic_DNA"/>
</dbReference>
<organism evidence="3 4">
    <name type="scientific">Peribacillus simplex</name>
    <dbReference type="NCBI Taxonomy" id="1478"/>
    <lineage>
        <taxon>Bacteria</taxon>
        <taxon>Bacillati</taxon>
        <taxon>Bacillota</taxon>
        <taxon>Bacilli</taxon>
        <taxon>Bacillales</taxon>
        <taxon>Bacillaceae</taxon>
        <taxon>Peribacillus</taxon>
    </lineage>
</organism>
<dbReference type="CDD" id="cd00158">
    <property type="entry name" value="RHOD"/>
    <property type="match status" value="1"/>
</dbReference>
<gene>
    <name evidence="3" type="ORF">BN1180_02340</name>
</gene>
<feature type="domain" description="Rhodanese" evidence="2">
    <location>
        <begin position="51"/>
        <end position="131"/>
    </location>
</feature>
<dbReference type="InterPro" id="IPR001763">
    <property type="entry name" value="Rhodanese-like_dom"/>
</dbReference>
<dbReference type="PANTHER" id="PTHR43031">
    <property type="entry name" value="FAD-DEPENDENT OXIDOREDUCTASE"/>
    <property type="match status" value="1"/>
</dbReference>